<dbReference type="Proteomes" id="UP001231189">
    <property type="component" value="Unassembled WGS sequence"/>
</dbReference>
<dbReference type="PANTHER" id="PTHR31920:SF55">
    <property type="entry name" value="TF-B3 DOMAIN-CONTAINING PROTEIN"/>
    <property type="match status" value="1"/>
</dbReference>
<comment type="subcellular location">
    <subcellularLocation>
        <location evidence="1">Nucleus</location>
    </subcellularLocation>
</comment>
<dbReference type="InterPro" id="IPR050655">
    <property type="entry name" value="Plant_B3_domain"/>
</dbReference>
<dbReference type="GO" id="GO:0003677">
    <property type="term" value="F:DNA binding"/>
    <property type="evidence" value="ECO:0007669"/>
    <property type="project" value="UniProtKB-KW"/>
</dbReference>
<evidence type="ECO:0000256" key="6">
    <source>
        <dbReference type="SAM" id="MobiDB-lite"/>
    </source>
</evidence>
<dbReference type="AlphaFoldDB" id="A0AAD8QVK6"/>
<keyword evidence="2" id="KW-0805">Transcription regulation</keyword>
<keyword evidence="3" id="KW-0238">DNA-binding</keyword>
<dbReference type="InterPro" id="IPR015300">
    <property type="entry name" value="DNA-bd_pseudobarrel_sf"/>
</dbReference>
<sequence>MLGAPAEVPGVGPSKKRRGRKANAGHFHDEVGPNQFVRIIFKPIFGQLPIPDKFVKWFGPIPSNIIVHTNIGCSWRMTTRRERNDAFINQGWAAFAIAHQLKIGQFLTFKKVSTLEYSVVIFDHTWTKVMSTCPDHGSATRCVVFEEDV</sequence>
<dbReference type="CDD" id="cd10017">
    <property type="entry name" value="B3_DNA"/>
    <property type="match status" value="1"/>
</dbReference>
<evidence type="ECO:0000256" key="5">
    <source>
        <dbReference type="ARBA" id="ARBA00023242"/>
    </source>
</evidence>
<dbReference type="PANTHER" id="PTHR31920">
    <property type="entry name" value="B3 DOMAIN-CONTAINING"/>
    <property type="match status" value="1"/>
</dbReference>
<name>A0AAD8QVK6_LOLMU</name>
<organism evidence="8 9">
    <name type="scientific">Lolium multiflorum</name>
    <name type="common">Italian ryegrass</name>
    <name type="synonym">Lolium perenne subsp. multiflorum</name>
    <dbReference type="NCBI Taxonomy" id="4521"/>
    <lineage>
        <taxon>Eukaryota</taxon>
        <taxon>Viridiplantae</taxon>
        <taxon>Streptophyta</taxon>
        <taxon>Embryophyta</taxon>
        <taxon>Tracheophyta</taxon>
        <taxon>Spermatophyta</taxon>
        <taxon>Magnoliopsida</taxon>
        <taxon>Liliopsida</taxon>
        <taxon>Poales</taxon>
        <taxon>Poaceae</taxon>
        <taxon>BOP clade</taxon>
        <taxon>Pooideae</taxon>
        <taxon>Poodae</taxon>
        <taxon>Poeae</taxon>
        <taxon>Poeae Chloroplast Group 2 (Poeae type)</taxon>
        <taxon>Loliodinae</taxon>
        <taxon>Loliinae</taxon>
        <taxon>Lolium</taxon>
    </lineage>
</organism>
<reference evidence="8" key="1">
    <citation type="submission" date="2023-07" db="EMBL/GenBank/DDBJ databases">
        <title>A chromosome-level genome assembly of Lolium multiflorum.</title>
        <authorList>
            <person name="Chen Y."/>
            <person name="Copetti D."/>
            <person name="Kolliker R."/>
            <person name="Studer B."/>
        </authorList>
    </citation>
    <scope>NUCLEOTIDE SEQUENCE</scope>
    <source>
        <strain evidence="8">02402/16</strain>
        <tissue evidence="8">Leaf</tissue>
    </source>
</reference>
<evidence type="ECO:0000259" key="7">
    <source>
        <dbReference type="PROSITE" id="PS50863"/>
    </source>
</evidence>
<keyword evidence="9" id="KW-1185">Reference proteome</keyword>
<evidence type="ECO:0000313" key="8">
    <source>
        <dbReference type="EMBL" id="KAK1609930.1"/>
    </source>
</evidence>
<dbReference type="PROSITE" id="PS50863">
    <property type="entry name" value="B3"/>
    <property type="match status" value="1"/>
</dbReference>
<dbReference type="EMBL" id="JAUUTY010000007">
    <property type="protein sequence ID" value="KAK1609930.1"/>
    <property type="molecule type" value="Genomic_DNA"/>
</dbReference>
<keyword evidence="4" id="KW-0804">Transcription</keyword>
<dbReference type="SMART" id="SM01019">
    <property type="entry name" value="B3"/>
    <property type="match status" value="1"/>
</dbReference>
<dbReference type="SUPFAM" id="SSF101936">
    <property type="entry name" value="DNA-binding pseudobarrel domain"/>
    <property type="match status" value="1"/>
</dbReference>
<feature type="domain" description="TF-B3" evidence="7">
    <location>
        <begin position="33"/>
        <end position="125"/>
    </location>
</feature>
<accession>A0AAD8QVK6</accession>
<dbReference type="GO" id="GO:0005634">
    <property type="term" value="C:nucleus"/>
    <property type="evidence" value="ECO:0007669"/>
    <property type="project" value="UniProtKB-SubCell"/>
</dbReference>
<feature type="compositionally biased region" description="Basic residues" evidence="6">
    <location>
        <begin position="14"/>
        <end position="23"/>
    </location>
</feature>
<protein>
    <recommendedName>
        <fullName evidence="7">TF-B3 domain-containing protein</fullName>
    </recommendedName>
</protein>
<evidence type="ECO:0000256" key="1">
    <source>
        <dbReference type="ARBA" id="ARBA00004123"/>
    </source>
</evidence>
<evidence type="ECO:0000256" key="2">
    <source>
        <dbReference type="ARBA" id="ARBA00023015"/>
    </source>
</evidence>
<dbReference type="InterPro" id="IPR003340">
    <property type="entry name" value="B3_DNA-bd"/>
</dbReference>
<gene>
    <name evidence="8" type="ORF">QYE76_033603</name>
</gene>
<evidence type="ECO:0000313" key="9">
    <source>
        <dbReference type="Proteomes" id="UP001231189"/>
    </source>
</evidence>
<proteinExistence type="predicted"/>
<feature type="region of interest" description="Disordered" evidence="6">
    <location>
        <begin position="1"/>
        <end position="27"/>
    </location>
</feature>
<keyword evidence="5" id="KW-0539">Nucleus</keyword>
<dbReference type="Pfam" id="PF02362">
    <property type="entry name" value="B3"/>
    <property type="match status" value="1"/>
</dbReference>
<evidence type="ECO:0000256" key="3">
    <source>
        <dbReference type="ARBA" id="ARBA00023125"/>
    </source>
</evidence>
<dbReference type="Gene3D" id="2.40.330.10">
    <property type="entry name" value="DNA-binding pseudobarrel domain"/>
    <property type="match status" value="1"/>
</dbReference>
<evidence type="ECO:0000256" key="4">
    <source>
        <dbReference type="ARBA" id="ARBA00023163"/>
    </source>
</evidence>
<comment type="caution">
    <text evidence="8">The sequence shown here is derived from an EMBL/GenBank/DDBJ whole genome shotgun (WGS) entry which is preliminary data.</text>
</comment>